<reference evidence="6" key="1">
    <citation type="submission" date="2023-06" db="EMBL/GenBank/DDBJ databases">
        <title>Genomic of Agaribacillus aureum.</title>
        <authorList>
            <person name="Wang G."/>
        </authorList>
    </citation>
    <scope>NUCLEOTIDE SEQUENCE</scope>
    <source>
        <strain evidence="6">BMA12</strain>
    </source>
</reference>
<gene>
    <name evidence="6" type="ORF">QQ020_06720</name>
</gene>
<dbReference type="Gene3D" id="2.70.98.10">
    <property type="match status" value="1"/>
</dbReference>
<keyword evidence="3" id="KW-0106">Calcium</keyword>
<keyword evidence="6" id="KW-0378">Hydrolase</keyword>
<evidence type="ECO:0000313" key="6">
    <source>
        <dbReference type="EMBL" id="MDN5211734.1"/>
    </source>
</evidence>
<dbReference type="Pfam" id="PF17678">
    <property type="entry name" value="Glyco_hydro_92N"/>
    <property type="match status" value="1"/>
</dbReference>
<evidence type="ECO:0000259" key="5">
    <source>
        <dbReference type="Pfam" id="PF17678"/>
    </source>
</evidence>
<dbReference type="EC" id="3.2.1.-" evidence="6"/>
<comment type="cofactor">
    <cofactor evidence="1">
        <name>Ca(2+)</name>
        <dbReference type="ChEBI" id="CHEBI:29108"/>
    </cofactor>
</comment>
<dbReference type="Gene3D" id="1.20.1610.10">
    <property type="entry name" value="alpha-1,2-mannosidases domains"/>
    <property type="match status" value="1"/>
</dbReference>
<dbReference type="PROSITE" id="PS51257">
    <property type="entry name" value="PROKAR_LIPOPROTEIN"/>
    <property type="match status" value="1"/>
</dbReference>
<dbReference type="EMBL" id="JAUJEB010000001">
    <property type="protein sequence ID" value="MDN5211734.1"/>
    <property type="molecule type" value="Genomic_DNA"/>
</dbReference>
<evidence type="ECO:0000313" key="7">
    <source>
        <dbReference type="Proteomes" id="UP001172083"/>
    </source>
</evidence>
<organism evidence="6 7">
    <name type="scientific">Agaribacillus aureus</name>
    <dbReference type="NCBI Taxonomy" id="3051825"/>
    <lineage>
        <taxon>Bacteria</taxon>
        <taxon>Pseudomonadati</taxon>
        <taxon>Bacteroidota</taxon>
        <taxon>Cytophagia</taxon>
        <taxon>Cytophagales</taxon>
        <taxon>Splendidivirgaceae</taxon>
        <taxon>Agaribacillus</taxon>
    </lineage>
</organism>
<evidence type="ECO:0000256" key="1">
    <source>
        <dbReference type="ARBA" id="ARBA00001913"/>
    </source>
</evidence>
<keyword evidence="6" id="KW-0326">Glycosidase</keyword>
<dbReference type="InterPro" id="IPR014718">
    <property type="entry name" value="GH-type_carb-bd"/>
</dbReference>
<evidence type="ECO:0000256" key="2">
    <source>
        <dbReference type="ARBA" id="ARBA00011245"/>
    </source>
</evidence>
<feature type="domain" description="Glycosyl hydrolase family 92" evidence="4">
    <location>
        <begin position="283"/>
        <end position="748"/>
    </location>
</feature>
<evidence type="ECO:0000256" key="3">
    <source>
        <dbReference type="ARBA" id="ARBA00022837"/>
    </source>
</evidence>
<dbReference type="Pfam" id="PF07971">
    <property type="entry name" value="Glyco_hydro_92"/>
    <property type="match status" value="1"/>
</dbReference>
<dbReference type="PANTHER" id="PTHR12143:SF43">
    <property type="entry name" value="PUTATIVE-RELATED"/>
    <property type="match status" value="1"/>
</dbReference>
<keyword evidence="7" id="KW-1185">Reference proteome</keyword>
<name>A0ABT8L1V5_9BACT</name>
<comment type="subunit">
    <text evidence="2">Monomer.</text>
</comment>
<dbReference type="PANTHER" id="PTHR12143">
    <property type="entry name" value="PEPTIDE N-GLYCANASE PNGASE -RELATED"/>
    <property type="match status" value="1"/>
</dbReference>
<dbReference type="SUPFAM" id="SSF48208">
    <property type="entry name" value="Six-hairpin glycosidases"/>
    <property type="match status" value="1"/>
</dbReference>
<dbReference type="InterPro" id="IPR012939">
    <property type="entry name" value="Glyco_hydro_92"/>
</dbReference>
<dbReference type="RefSeq" id="WP_346757063.1">
    <property type="nucleotide sequence ID" value="NZ_JAUJEB010000001.1"/>
</dbReference>
<evidence type="ECO:0000259" key="4">
    <source>
        <dbReference type="Pfam" id="PF07971"/>
    </source>
</evidence>
<dbReference type="InterPro" id="IPR041371">
    <property type="entry name" value="GH92_N"/>
</dbReference>
<feature type="domain" description="Glycosyl hydrolase family 92 N-terminal" evidence="5">
    <location>
        <begin position="34"/>
        <end position="277"/>
    </location>
</feature>
<dbReference type="NCBIfam" id="TIGR01180">
    <property type="entry name" value="aman2_put"/>
    <property type="match status" value="1"/>
</dbReference>
<dbReference type="InterPro" id="IPR008928">
    <property type="entry name" value="6-hairpin_glycosidase_sf"/>
</dbReference>
<dbReference type="InterPro" id="IPR050883">
    <property type="entry name" value="PNGase"/>
</dbReference>
<comment type="caution">
    <text evidence="6">The sequence shown here is derived from an EMBL/GenBank/DDBJ whole genome shotgun (WGS) entry which is preliminary data.</text>
</comment>
<dbReference type="Proteomes" id="UP001172083">
    <property type="component" value="Unassembled WGS sequence"/>
</dbReference>
<dbReference type="GO" id="GO:0016798">
    <property type="term" value="F:hydrolase activity, acting on glycosyl bonds"/>
    <property type="evidence" value="ECO:0007669"/>
    <property type="project" value="UniProtKB-KW"/>
</dbReference>
<dbReference type="InterPro" id="IPR005887">
    <property type="entry name" value="GH92_a_mannosidase_put"/>
</dbReference>
<accession>A0ABT8L1V5</accession>
<proteinExistence type="predicted"/>
<sequence length="765" mass="86550">MIRFFQYLSLFAFLIIQSCSTPNEPKAELSLIQFVDPMIGTDRAKTISAIKHSESGGTEDLANTFPAVGNPNAMTNWTPQTRATEKKCLSPYYYFDTLFQGFRGSRFMSGSCTQDYGSFTLMPMTGELQLHAEKRASSFSHDDESASPAYYQVLLQDYQINAEMTGTTRAGFFRFTFLEGQQGFVVMEPNSDEMEGYIEIIPEKNTIIGYNPAHRIYQGWGEPAGFSGYFVAVFDQPFKTHGVHQWEAGEQPLTNTSAYVEFDLSEKNQVMAKIGTSFTSIENALQNLNAEVKGWDFDAVKTETQKNWEDNLGVLHVKGQSEEDLTLFYTALYHANILPRVFSDTNGSYPGFADNQETQLATGHDYYADFATWDSYRTLHPMLTITDPKKQTDMVKSLIRKAEQGGWLPIFPCWNQYTAAMIGDHVISVIGDAYIKGLEDFNIDTAYHYMRKNAFESPEDFEAYKNGKGRRALNSYLRYGYIPMEDSVKDAFHKNEQVSRTLEYAYDDFVLAQVAKKMGKTEDYQHLIKRAANYQNVFDTTIGFVRGRFADGSWVDNFDPVSRASYITEGSPYQYMWYVPQDVPGLIKLMGGEQRFVHRLDSMFEIGEYWHGNEPGHQTIYLYAWAGAPWKTQHHAREVLKEEYNTGPGGLTGNDDVGQMSAWAVMTMVGFYPVTPGTPNYIIGSPVFDEVTITPKGSQNTFTISTLNNSPENKYIQSATLNGQPFERIYLTHNEIIDGGVLQFEMGPKPNKSWAIASNARPKGM</sequence>
<protein>
    <submittedName>
        <fullName evidence="6">GH92 family glycosyl hydrolase</fullName>
        <ecNumber evidence="6">3.2.1.-</ecNumber>
    </submittedName>
</protein>
<dbReference type="Gene3D" id="3.30.2080.10">
    <property type="entry name" value="GH92 mannosidase domain"/>
    <property type="match status" value="1"/>
</dbReference>
<dbReference type="Gene3D" id="1.20.1050.60">
    <property type="entry name" value="alpha-1,2-mannosidase"/>
    <property type="match status" value="1"/>
</dbReference>